<dbReference type="EMBL" id="JACHJC010000001">
    <property type="protein sequence ID" value="MBB5111767.1"/>
    <property type="molecule type" value="Genomic_DNA"/>
</dbReference>
<evidence type="ECO:0000256" key="4">
    <source>
        <dbReference type="SAM" id="SignalP"/>
    </source>
</evidence>
<evidence type="ECO:0000259" key="5">
    <source>
        <dbReference type="SMART" id="SM00560"/>
    </source>
</evidence>
<proteinExistence type="predicted"/>
<feature type="chain" id="PRO_5045517959" description="LamG-like jellyroll fold domain-containing protein" evidence="4">
    <location>
        <begin position="34"/>
        <end position="1450"/>
    </location>
</feature>
<feature type="domain" description="LamG-like jellyroll fold" evidence="5">
    <location>
        <begin position="1300"/>
        <end position="1442"/>
    </location>
</feature>
<evidence type="ECO:0000313" key="7">
    <source>
        <dbReference type="Proteomes" id="UP000618986"/>
    </source>
</evidence>
<feature type="compositionally biased region" description="Low complexity" evidence="3">
    <location>
        <begin position="992"/>
        <end position="1008"/>
    </location>
</feature>
<dbReference type="PANTHER" id="PTHR46943">
    <property type="entry name" value="PENTRAXIN-RELATED PROTEIN PTX3"/>
    <property type="match status" value="1"/>
</dbReference>
<feature type="compositionally biased region" description="Acidic residues" evidence="3">
    <location>
        <begin position="1009"/>
        <end position="1025"/>
    </location>
</feature>
<feature type="compositionally biased region" description="Basic and acidic residues" evidence="3">
    <location>
        <begin position="1241"/>
        <end position="1253"/>
    </location>
</feature>
<reference evidence="6 7" key="1">
    <citation type="submission" date="2020-08" db="EMBL/GenBank/DDBJ databases">
        <title>Sequencing the genomes of 1000 actinobacteria strains.</title>
        <authorList>
            <person name="Klenk H.-P."/>
        </authorList>
    </citation>
    <scope>NUCLEOTIDE SEQUENCE [LARGE SCALE GENOMIC DNA]</scope>
    <source>
        <strain evidence="6 7">DSM 43036</strain>
    </source>
</reference>
<sequence length="1450" mass="152844">MTMAYARIAQGATLAILATLLSVVTSPPTAAHAADCPSGVAAESEPAAETEAAAQRLAELCDKPVEVLAEADETTKVVALPSGDFSMETYLEPQRVERNDRWIALDTNLERGADGRFRPRAAADVSFSAGGTGPLATYREGGADFTLTWPAPLPAGVVREDSVTYPEVHPGVDLVVRAVPGGFSHVLVVKNAEAAANPEVRETAYVIGGSATVTETNDEIVIKGPAGVIAGAPKAMAWDSTRQVRDPQTAALRREDPEGLAPPRVAEPSTAEAPSEFARRSDLDVRVTGKRLTVSVDEDLLSAQSAFPVYIDPTYSKYYAKWIPVNDSRPDTKWVSGDAWPREVIRIGSNYDNYGDVWRAHMQFDVSALRGKRVINTPSVDAYLTHSAWCAGESLALWQTNAIDGNTPTWNGMKGKWLHGKAIHTKTVKVNSGCSGQKPAWVKFNAGGVKTHVQRHADENYSTITFGLRVPTESGGHWVKAERGKIKLIVEYQSKPTSPVPVRTSPGGNCAASPGPWINDSTPALYATATDADNSVRLVFDVNGPTAPADYTSAAVASGKEATWTTPVLADGSYNWRVYATDGTDKTGWSKTCYFRQDHTPPTLPVIARKAGTPTPELGKPVTLTFSSTDALSGVERFDYGIGVDVKSSNVTASAGKAEVTFTADSGQTQIYVWARDNALNSSSRAIYNIFTGRVTPVEPMAVWRMTSNLRDDSGTIDDEGNTSEAPTAKDLRWTVSGTPTYSTDRLNRGSTALNLTGTGCATTIPVVRSDAAFTATAWVKLTSKAAGSNRTVLAVAGTNAPAFALSYDQASDRWQTAITNADSATGTSTIARGTTSPTLNGWQHVAATVDPVGKTMRLYVDGAVQATTAISALPWRGTARTLVGCGGTAGVINEHLIGAVDDVAMWSGLLSDAQIAAARDELPAGVAAAWKLRGTGDDASNHGHTLTVPAPATPPTPEPTPEPEVTDDPAPDPGPGGGPTPPPGEEPTPEPTETGDPNEPDPTGSPEVPEETEEPSPDPSEEPTPEPTPAPTVPMEWTDDAYGRPGSAWYVSGDRCATTQHSVIRSDESFTLAVWARLDDPSAMNQTIIGTDGNRVSGLFLGARTNAAGVPFWALMMKASDSETSTSEWAGGSTDAFAATVGKWTHLTATYNATTKTMSLFVNGAKAASVVRSTGGNWNASGVLSLGCAKYAGARNDFFRGAITDVKVWRGALTDAAAAAVKNANPPVSVQAWYPLEGPRAEEPTNLEDRSGNARHLSMASGEPHWEQDRFASRNGALGLALDEGSCAETSAPVIQANESFSVAAWVSLDDLTGNRTVLSQSGSVKHRFLIEYAAGVGRLRVVMTGGDSADAPTAEVRSLAAPAAGAWTHVAAVFNGLTNKLTFYVNGDPQGEGITLTGSLWSGSSPLRVGCLALTGGTRSNYLGGIVDDVRVWTSTVDPDLFGTFAHA</sequence>
<keyword evidence="2" id="KW-1015">Disulfide bond</keyword>
<evidence type="ECO:0000256" key="3">
    <source>
        <dbReference type="SAM" id="MobiDB-lite"/>
    </source>
</evidence>
<comment type="caution">
    <text evidence="6">The sequence shown here is derived from an EMBL/GenBank/DDBJ whole genome shotgun (WGS) entry which is preliminary data.</text>
</comment>
<dbReference type="GeneID" id="300292196"/>
<dbReference type="Gene3D" id="2.60.120.200">
    <property type="match status" value="3"/>
</dbReference>
<dbReference type="SMART" id="SM00560">
    <property type="entry name" value="LamGL"/>
    <property type="match status" value="3"/>
</dbReference>
<evidence type="ECO:0000313" key="6">
    <source>
        <dbReference type="EMBL" id="MBB5111767.1"/>
    </source>
</evidence>
<dbReference type="Pfam" id="PF13385">
    <property type="entry name" value="Laminin_G_3"/>
    <property type="match status" value="3"/>
</dbReference>
<feature type="signal peptide" evidence="4">
    <location>
        <begin position="1"/>
        <end position="33"/>
    </location>
</feature>
<feature type="domain" description="LamG-like jellyroll fold" evidence="5">
    <location>
        <begin position="1069"/>
        <end position="1217"/>
    </location>
</feature>
<dbReference type="RefSeq" id="WP_184682406.1">
    <property type="nucleotide sequence ID" value="NZ_JACHJC010000001.1"/>
</dbReference>
<dbReference type="PANTHER" id="PTHR46943:SF1">
    <property type="entry name" value="PENTRAXIN-RELATED PROTEIN PTX3"/>
    <property type="match status" value="1"/>
</dbReference>
<organism evidence="6 7">
    <name type="scientific">Micromonospora echinospora</name>
    <name type="common">Micromonospora purpurea</name>
    <dbReference type="NCBI Taxonomy" id="1877"/>
    <lineage>
        <taxon>Bacteria</taxon>
        <taxon>Bacillati</taxon>
        <taxon>Actinomycetota</taxon>
        <taxon>Actinomycetes</taxon>
        <taxon>Micromonosporales</taxon>
        <taxon>Micromonosporaceae</taxon>
        <taxon>Micromonospora</taxon>
    </lineage>
</organism>
<protein>
    <recommendedName>
        <fullName evidence="5">LamG-like jellyroll fold domain-containing protein</fullName>
    </recommendedName>
</protein>
<feature type="domain" description="LamG-like jellyroll fold" evidence="5">
    <location>
        <begin position="772"/>
        <end position="914"/>
    </location>
</feature>
<feature type="compositionally biased region" description="Pro residues" evidence="3">
    <location>
        <begin position="972"/>
        <end position="991"/>
    </location>
</feature>
<dbReference type="InterPro" id="IPR006558">
    <property type="entry name" value="LamG-like"/>
</dbReference>
<feature type="compositionally biased region" description="Pro residues" evidence="3">
    <location>
        <begin position="952"/>
        <end position="963"/>
    </location>
</feature>
<dbReference type="Gene3D" id="2.60.40.10">
    <property type="entry name" value="Immunoglobulins"/>
    <property type="match status" value="1"/>
</dbReference>
<gene>
    <name evidence="6" type="ORF">FHU28_001606</name>
</gene>
<keyword evidence="7" id="KW-1185">Reference proteome</keyword>
<evidence type="ECO:0000256" key="2">
    <source>
        <dbReference type="ARBA" id="ARBA00023157"/>
    </source>
</evidence>
<accession>A0ABR6M8R4</accession>
<dbReference type="InterPro" id="IPR013320">
    <property type="entry name" value="ConA-like_dom_sf"/>
</dbReference>
<evidence type="ECO:0000256" key="1">
    <source>
        <dbReference type="ARBA" id="ARBA00022729"/>
    </source>
</evidence>
<feature type="region of interest" description="Disordered" evidence="3">
    <location>
        <begin position="1241"/>
        <end position="1266"/>
    </location>
</feature>
<feature type="region of interest" description="Disordered" evidence="3">
    <location>
        <begin position="239"/>
        <end position="278"/>
    </location>
</feature>
<dbReference type="Proteomes" id="UP000618986">
    <property type="component" value="Unassembled WGS sequence"/>
</dbReference>
<feature type="region of interest" description="Disordered" evidence="3">
    <location>
        <begin position="936"/>
        <end position="1042"/>
    </location>
</feature>
<dbReference type="InterPro" id="IPR013783">
    <property type="entry name" value="Ig-like_fold"/>
</dbReference>
<dbReference type="InterPro" id="IPR042837">
    <property type="entry name" value="PTX3"/>
</dbReference>
<keyword evidence="1 4" id="KW-0732">Signal</keyword>
<name>A0ABR6M8R4_MICEC</name>
<dbReference type="SUPFAM" id="SSF49899">
    <property type="entry name" value="Concanavalin A-like lectins/glucanases"/>
    <property type="match status" value="3"/>
</dbReference>